<dbReference type="KEGG" id="atq:GH723_06875"/>
<name>A0A5Q2RGK7_9ACTN</name>
<sequence length="114" mass="12869">MTRGRQALGAHGEARAAAWYAEHGYEVLDRNWRCRDGEIDLVLRHGRTAVFCEVKTRRSDAYGVPAEAVTPAKQLRLRRLAARWLHASTWRPAEVRFDVAAVLAGRLEVIEAAF</sequence>
<reference evidence="3 4" key="1">
    <citation type="submission" date="2019-11" db="EMBL/GenBank/DDBJ databases">
        <authorList>
            <person name="He Y."/>
        </authorList>
    </citation>
    <scope>NUCLEOTIDE SEQUENCE [LARGE SCALE GENOMIC DNA]</scope>
    <source>
        <strain evidence="3 4">SCSIO 58843</strain>
    </source>
</reference>
<keyword evidence="4" id="KW-1185">Reference proteome</keyword>
<evidence type="ECO:0000256" key="2">
    <source>
        <dbReference type="HAMAP-Rule" id="MF_00048"/>
    </source>
</evidence>
<dbReference type="InterPro" id="IPR011335">
    <property type="entry name" value="Restrct_endonuc-II-like"/>
</dbReference>
<evidence type="ECO:0000313" key="3">
    <source>
        <dbReference type="EMBL" id="QGG94853.1"/>
    </source>
</evidence>
<gene>
    <name evidence="3" type="ORF">GH723_06875</name>
</gene>
<dbReference type="RefSeq" id="WP_153758961.1">
    <property type="nucleotide sequence ID" value="NZ_CP045851.1"/>
</dbReference>
<dbReference type="HAMAP" id="MF_00048">
    <property type="entry name" value="UPF0102"/>
    <property type="match status" value="1"/>
</dbReference>
<dbReference type="SUPFAM" id="SSF52980">
    <property type="entry name" value="Restriction endonuclease-like"/>
    <property type="match status" value="1"/>
</dbReference>
<protein>
    <recommendedName>
        <fullName evidence="2">UPF0102 protein GH723_06875</fullName>
    </recommendedName>
</protein>
<evidence type="ECO:0000313" key="4">
    <source>
        <dbReference type="Proteomes" id="UP000334019"/>
    </source>
</evidence>
<accession>A0A5Q2RGK7</accession>
<dbReference type="InterPro" id="IPR003509">
    <property type="entry name" value="UPF0102_YraN-like"/>
</dbReference>
<dbReference type="Gene3D" id="3.40.1350.10">
    <property type="match status" value="1"/>
</dbReference>
<comment type="similarity">
    <text evidence="1 2">Belongs to the UPF0102 family.</text>
</comment>
<dbReference type="EMBL" id="CP045851">
    <property type="protein sequence ID" value="QGG94853.1"/>
    <property type="molecule type" value="Genomic_DNA"/>
</dbReference>
<dbReference type="PANTHER" id="PTHR34039:SF1">
    <property type="entry name" value="UPF0102 PROTEIN YRAN"/>
    <property type="match status" value="1"/>
</dbReference>
<dbReference type="NCBIfam" id="NF009154">
    <property type="entry name" value="PRK12497.3-3"/>
    <property type="match status" value="1"/>
</dbReference>
<dbReference type="CDD" id="cd20736">
    <property type="entry name" value="PoNe_Nuclease"/>
    <property type="match status" value="1"/>
</dbReference>
<dbReference type="PANTHER" id="PTHR34039">
    <property type="entry name" value="UPF0102 PROTEIN YRAN"/>
    <property type="match status" value="1"/>
</dbReference>
<organism evidence="3 4">
    <name type="scientific">Actinomarinicola tropica</name>
    <dbReference type="NCBI Taxonomy" id="2789776"/>
    <lineage>
        <taxon>Bacteria</taxon>
        <taxon>Bacillati</taxon>
        <taxon>Actinomycetota</taxon>
        <taxon>Acidimicrobiia</taxon>
        <taxon>Acidimicrobiales</taxon>
        <taxon>Iamiaceae</taxon>
        <taxon>Actinomarinicola</taxon>
    </lineage>
</organism>
<dbReference type="GO" id="GO:0003676">
    <property type="term" value="F:nucleic acid binding"/>
    <property type="evidence" value="ECO:0007669"/>
    <property type="project" value="InterPro"/>
</dbReference>
<proteinExistence type="inferred from homology"/>
<dbReference type="Proteomes" id="UP000334019">
    <property type="component" value="Chromosome"/>
</dbReference>
<dbReference type="Pfam" id="PF02021">
    <property type="entry name" value="UPF0102"/>
    <property type="match status" value="1"/>
</dbReference>
<dbReference type="InterPro" id="IPR011856">
    <property type="entry name" value="tRNA_endonuc-like_dom_sf"/>
</dbReference>
<dbReference type="AlphaFoldDB" id="A0A5Q2RGK7"/>
<dbReference type="NCBIfam" id="NF009150">
    <property type="entry name" value="PRK12497.1-3"/>
    <property type="match status" value="1"/>
</dbReference>
<dbReference type="NCBIfam" id="TIGR00252">
    <property type="entry name" value="YraN family protein"/>
    <property type="match status" value="1"/>
</dbReference>
<evidence type="ECO:0000256" key="1">
    <source>
        <dbReference type="ARBA" id="ARBA00006738"/>
    </source>
</evidence>